<organism evidence="3">
    <name type="scientific">Dissoconium aciculare CBS 342.82</name>
    <dbReference type="NCBI Taxonomy" id="1314786"/>
    <lineage>
        <taxon>Eukaryota</taxon>
        <taxon>Fungi</taxon>
        <taxon>Dikarya</taxon>
        <taxon>Ascomycota</taxon>
        <taxon>Pezizomycotina</taxon>
        <taxon>Dothideomycetes</taxon>
        <taxon>Dothideomycetidae</taxon>
        <taxon>Mycosphaerellales</taxon>
        <taxon>Dissoconiaceae</taxon>
        <taxon>Dissoconium</taxon>
    </lineage>
</organism>
<feature type="region of interest" description="Disordered" evidence="1">
    <location>
        <begin position="39"/>
        <end position="83"/>
    </location>
</feature>
<evidence type="ECO:0000313" key="3">
    <source>
        <dbReference type="RefSeq" id="XP_033462112.1"/>
    </source>
</evidence>
<dbReference type="Proteomes" id="UP000504637">
    <property type="component" value="Unplaced"/>
</dbReference>
<protein>
    <submittedName>
        <fullName evidence="3">Uncharacterized protein</fullName>
    </submittedName>
</protein>
<proteinExistence type="predicted"/>
<accession>A0A6J3MAM7</accession>
<evidence type="ECO:0000256" key="1">
    <source>
        <dbReference type="SAM" id="MobiDB-lite"/>
    </source>
</evidence>
<gene>
    <name evidence="3" type="ORF">K489DRAFT_421304</name>
</gene>
<dbReference type="GeneID" id="54366026"/>
<reference evidence="3" key="2">
    <citation type="submission" date="2020-04" db="EMBL/GenBank/DDBJ databases">
        <authorList>
            <consortium name="NCBI Genome Project"/>
        </authorList>
    </citation>
    <scope>NUCLEOTIDE SEQUENCE</scope>
    <source>
        <strain evidence="3">CBS 342.82</strain>
    </source>
</reference>
<name>A0A6J3MAM7_9PEZI</name>
<keyword evidence="2" id="KW-1185">Reference proteome</keyword>
<dbReference type="RefSeq" id="XP_033462112.1">
    <property type="nucleotide sequence ID" value="XM_033608226.1"/>
</dbReference>
<dbReference type="AlphaFoldDB" id="A0A6J3MAM7"/>
<reference evidence="3" key="1">
    <citation type="submission" date="2020-01" db="EMBL/GenBank/DDBJ databases">
        <authorList>
            <consortium name="DOE Joint Genome Institute"/>
            <person name="Haridas S."/>
            <person name="Albert R."/>
            <person name="Binder M."/>
            <person name="Bloem J."/>
            <person name="Labutti K."/>
            <person name="Salamov A."/>
            <person name="Andreopoulos B."/>
            <person name="Baker S.E."/>
            <person name="Barry K."/>
            <person name="Bills G."/>
            <person name="Bluhm B.H."/>
            <person name="Cannon C."/>
            <person name="Castanera R."/>
            <person name="Culley D.E."/>
            <person name="Daum C."/>
            <person name="Ezra D."/>
            <person name="Gonzalez J.B."/>
            <person name="Henrissat B."/>
            <person name="Kuo A."/>
            <person name="Liang C."/>
            <person name="Lipzen A."/>
            <person name="Lutzoni F."/>
            <person name="Magnuson J."/>
            <person name="Mondo S."/>
            <person name="Nolan M."/>
            <person name="Ohm R."/>
            <person name="Pangilinan J."/>
            <person name="Park H.-J."/>
            <person name="Ramirez L."/>
            <person name="Alfaro M."/>
            <person name="Sun H."/>
            <person name="Tritt A."/>
            <person name="Yoshinaga Y."/>
            <person name="Zwiers L.-H."/>
            <person name="Turgeon B.G."/>
            <person name="Goodwin S.B."/>
            <person name="Spatafora J.W."/>
            <person name="Crous P.W."/>
            <person name="Grigoriev I.V."/>
        </authorList>
    </citation>
    <scope>NUCLEOTIDE SEQUENCE</scope>
    <source>
        <strain evidence="3">CBS 342.82</strain>
    </source>
</reference>
<sequence length="243" mass="27806">MLPRYGAILAKIVSNLLEPISRYCISHDGEGLNVTHECFSSPSSTEGQQKKDKPCASHPPFPRRFLHNPSSPHANDDRSAHHSVDGEVDTALEDSILSRKEEPQRRRKLHWLLPSNTRYLSTLHTHWLVRLDDRHQTTTVSLQGFLRRRQNVERKVQKPCPSAISISMYTCRSSCSCRVWPRLIENDIRGRIIGPNRSFLPHVHVRLLGINCRSTSDREVQVPIEEGMLQFGSLLEISADRLH</sequence>
<reference evidence="3" key="3">
    <citation type="submission" date="2025-08" db="UniProtKB">
        <authorList>
            <consortium name="RefSeq"/>
        </authorList>
    </citation>
    <scope>IDENTIFICATION</scope>
    <source>
        <strain evidence="3">CBS 342.82</strain>
    </source>
</reference>
<evidence type="ECO:0000313" key="2">
    <source>
        <dbReference type="Proteomes" id="UP000504637"/>
    </source>
</evidence>
<feature type="compositionally biased region" description="Basic and acidic residues" evidence="1">
    <location>
        <begin position="74"/>
        <end position="83"/>
    </location>
</feature>